<evidence type="ECO:0000313" key="1">
    <source>
        <dbReference type="EMBL" id="MBX73823.1"/>
    </source>
</evidence>
<accession>A0A2P2R3L5</accession>
<dbReference type="EMBL" id="GGEC01093339">
    <property type="protein sequence ID" value="MBX73823.1"/>
    <property type="molecule type" value="Transcribed_RNA"/>
</dbReference>
<proteinExistence type="predicted"/>
<sequence>MNLNSSHSTKMCSFRKPVGLLLWLCPNCRCQNDNCASHSGFSQLRCHSMQRRCPVIQNQAGSI</sequence>
<organism evidence="1">
    <name type="scientific">Rhizophora mucronata</name>
    <name type="common">Asiatic mangrove</name>
    <dbReference type="NCBI Taxonomy" id="61149"/>
    <lineage>
        <taxon>Eukaryota</taxon>
        <taxon>Viridiplantae</taxon>
        <taxon>Streptophyta</taxon>
        <taxon>Embryophyta</taxon>
        <taxon>Tracheophyta</taxon>
        <taxon>Spermatophyta</taxon>
        <taxon>Magnoliopsida</taxon>
        <taxon>eudicotyledons</taxon>
        <taxon>Gunneridae</taxon>
        <taxon>Pentapetalae</taxon>
        <taxon>rosids</taxon>
        <taxon>fabids</taxon>
        <taxon>Malpighiales</taxon>
        <taxon>Rhizophoraceae</taxon>
        <taxon>Rhizophora</taxon>
    </lineage>
</organism>
<protein>
    <submittedName>
        <fullName evidence="1">NAC domain-containing protein 8-like</fullName>
    </submittedName>
</protein>
<reference evidence="1" key="1">
    <citation type="submission" date="2018-02" db="EMBL/GenBank/DDBJ databases">
        <title>Rhizophora mucronata_Transcriptome.</title>
        <authorList>
            <person name="Meera S.P."/>
            <person name="Sreeshan A."/>
            <person name="Augustine A."/>
        </authorList>
    </citation>
    <scope>NUCLEOTIDE SEQUENCE</scope>
    <source>
        <tissue evidence="1">Leaf</tissue>
    </source>
</reference>
<name>A0A2P2R3L5_RHIMU</name>
<dbReference type="AlphaFoldDB" id="A0A2P2R3L5"/>